<reference evidence="2 3" key="2">
    <citation type="submission" date="2017-04" db="EMBL/GenBank/DDBJ databases">
        <title>CpG methylation of centromeres and impact of large insertions on vertebrate speciation.</title>
        <authorList>
            <person name="Ichikawa K."/>
            <person name="Yoshimura J."/>
            <person name="Morishita S."/>
        </authorList>
    </citation>
    <scope>NUCLEOTIDE SEQUENCE</scope>
    <source>
        <strain evidence="2 3">HNI</strain>
    </source>
</reference>
<sequence length="88" mass="9566">MSTSGSPSSSAELCRPARSPGKAGRSRAPAARSYSNTCFQTEEDKVLIDWELLRADVFLQSGGIGALREESRRLHQGGVTHSLLFMQL</sequence>
<evidence type="ECO:0000256" key="1">
    <source>
        <dbReference type="SAM" id="MobiDB-lite"/>
    </source>
</evidence>
<dbReference type="Ensembl" id="ENSORLT00020032385.1">
    <property type="protein sequence ID" value="ENSORLP00020012873.1"/>
    <property type="gene ID" value="ENSORLG00020013794.1"/>
</dbReference>
<reference evidence="2" key="4">
    <citation type="submission" date="2025-09" db="UniProtKB">
        <authorList>
            <consortium name="Ensembl"/>
        </authorList>
    </citation>
    <scope>IDENTIFICATION</scope>
    <source>
        <strain evidence="2">HNI</strain>
    </source>
</reference>
<evidence type="ECO:0000313" key="3">
    <source>
        <dbReference type="Proteomes" id="UP000265180"/>
    </source>
</evidence>
<dbReference type="AlphaFoldDB" id="A0A3P9KWR2"/>
<reference key="1">
    <citation type="journal article" date="2007" name="Nature">
        <title>The medaka draft genome and insights into vertebrate genome evolution.</title>
        <authorList>
            <person name="Kasahara M."/>
            <person name="Naruse K."/>
            <person name="Sasaki S."/>
            <person name="Nakatani Y."/>
            <person name="Qu W."/>
            <person name="Ahsan B."/>
            <person name="Yamada T."/>
            <person name="Nagayasu Y."/>
            <person name="Doi K."/>
            <person name="Kasai Y."/>
            <person name="Jindo T."/>
            <person name="Kobayashi D."/>
            <person name="Shimada A."/>
            <person name="Toyoda A."/>
            <person name="Kuroki Y."/>
            <person name="Fujiyama A."/>
            <person name="Sasaki T."/>
            <person name="Shimizu A."/>
            <person name="Asakawa S."/>
            <person name="Shimizu N."/>
            <person name="Hashimoto S."/>
            <person name="Yang J."/>
            <person name="Lee Y."/>
            <person name="Matsushima K."/>
            <person name="Sugano S."/>
            <person name="Sakaizumi M."/>
            <person name="Narita T."/>
            <person name="Ohishi K."/>
            <person name="Haga S."/>
            <person name="Ohta F."/>
            <person name="Nomoto H."/>
            <person name="Nogata K."/>
            <person name="Morishita T."/>
            <person name="Endo T."/>
            <person name="Shin-I T."/>
            <person name="Takeda H."/>
            <person name="Morishita S."/>
            <person name="Kohara Y."/>
        </authorList>
    </citation>
    <scope>NUCLEOTIDE SEQUENCE [LARGE SCALE GENOMIC DNA]</scope>
    <source>
        <strain>Hd-rR</strain>
    </source>
</reference>
<dbReference type="Proteomes" id="UP000265180">
    <property type="component" value="Chromosome 4"/>
</dbReference>
<organism evidence="2 3">
    <name type="scientific">Oryzias latipes</name>
    <name type="common">Japanese rice fish</name>
    <name type="synonym">Japanese killifish</name>
    <dbReference type="NCBI Taxonomy" id="8090"/>
    <lineage>
        <taxon>Eukaryota</taxon>
        <taxon>Metazoa</taxon>
        <taxon>Chordata</taxon>
        <taxon>Craniata</taxon>
        <taxon>Vertebrata</taxon>
        <taxon>Euteleostomi</taxon>
        <taxon>Actinopterygii</taxon>
        <taxon>Neopterygii</taxon>
        <taxon>Teleostei</taxon>
        <taxon>Neoteleostei</taxon>
        <taxon>Acanthomorphata</taxon>
        <taxon>Ovalentaria</taxon>
        <taxon>Atherinomorphae</taxon>
        <taxon>Beloniformes</taxon>
        <taxon>Adrianichthyidae</taxon>
        <taxon>Oryziinae</taxon>
        <taxon>Oryzias</taxon>
    </lineage>
</organism>
<reference evidence="2" key="3">
    <citation type="submission" date="2025-08" db="UniProtKB">
        <authorList>
            <consortium name="Ensembl"/>
        </authorList>
    </citation>
    <scope>IDENTIFICATION</scope>
    <source>
        <strain evidence="2">HNI</strain>
    </source>
</reference>
<feature type="region of interest" description="Disordered" evidence="1">
    <location>
        <begin position="1"/>
        <end position="34"/>
    </location>
</feature>
<proteinExistence type="predicted"/>
<feature type="compositionally biased region" description="Polar residues" evidence="1">
    <location>
        <begin position="1"/>
        <end position="11"/>
    </location>
</feature>
<evidence type="ECO:0000313" key="2">
    <source>
        <dbReference type="Ensembl" id="ENSORLP00020012873.1"/>
    </source>
</evidence>
<protein>
    <submittedName>
        <fullName evidence="2">Uncharacterized protein</fullName>
    </submittedName>
</protein>
<accession>A0A3P9KWR2</accession>
<name>A0A3P9KWR2_ORYLA</name>